<feature type="domain" description="Outer membrane protein beta-barrel" evidence="3">
    <location>
        <begin position="12"/>
        <end position="221"/>
    </location>
</feature>
<feature type="chain" id="PRO_5004198711" description="Outer membrane protein beta-barrel domain-containing protein" evidence="2">
    <location>
        <begin position="23"/>
        <end position="221"/>
    </location>
</feature>
<dbReference type="eggNOG" id="ENOG50342PD">
    <property type="taxonomic scope" value="Bacteria"/>
</dbReference>
<evidence type="ECO:0000256" key="1">
    <source>
        <dbReference type="ARBA" id="ARBA00022729"/>
    </source>
</evidence>
<gene>
    <name evidence="4" type="ORF">VAS14_11669</name>
</gene>
<evidence type="ECO:0000313" key="4">
    <source>
        <dbReference type="EMBL" id="EAS65969.1"/>
    </source>
</evidence>
<organism evidence="4 5">
    <name type="scientific">Photobacterium angustum (strain S14 / CCUG 15956)</name>
    <name type="common">Vibrio sp. (strain S14 / CCUG 15956)</name>
    <dbReference type="NCBI Taxonomy" id="314292"/>
    <lineage>
        <taxon>Bacteria</taxon>
        <taxon>Pseudomonadati</taxon>
        <taxon>Pseudomonadota</taxon>
        <taxon>Gammaproteobacteria</taxon>
        <taxon>Vibrionales</taxon>
        <taxon>Vibrionaceae</taxon>
        <taxon>Photobacterium</taxon>
    </lineage>
</organism>
<dbReference type="Pfam" id="PF13505">
    <property type="entry name" value="OMP_b-brl"/>
    <property type="match status" value="1"/>
</dbReference>
<dbReference type="OrthoDB" id="6384953at2"/>
<dbReference type="InterPro" id="IPR011250">
    <property type="entry name" value="OMP/PagP_B-barrel"/>
</dbReference>
<comment type="caution">
    <text evidence="4">The sequence shown here is derived from an EMBL/GenBank/DDBJ whole genome shotgun (WGS) entry which is preliminary data.</text>
</comment>
<protein>
    <recommendedName>
        <fullName evidence="3">Outer membrane protein beta-barrel domain-containing protein</fullName>
    </recommendedName>
</protein>
<dbReference type="RefSeq" id="WP_005365024.1">
    <property type="nucleotide sequence ID" value="NZ_CH902599.1"/>
</dbReference>
<evidence type="ECO:0000313" key="5">
    <source>
        <dbReference type="Proteomes" id="UP000001603"/>
    </source>
</evidence>
<proteinExistence type="predicted"/>
<dbReference type="InterPro" id="IPR027385">
    <property type="entry name" value="Beta-barrel_OMP"/>
</dbReference>
<accession>Q1ZVU1</accession>
<evidence type="ECO:0000256" key="2">
    <source>
        <dbReference type="SAM" id="SignalP"/>
    </source>
</evidence>
<dbReference type="HOGENOM" id="CLU_1414010_0_0_6"/>
<dbReference type="EMBL" id="AAOJ01000001">
    <property type="protein sequence ID" value="EAS65969.1"/>
    <property type="molecule type" value="Genomic_DNA"/>
</dbReference>
<name>Q1ZVU1_PHOAS</name>
<dbReference type="Gene3D" id="2.40.160.20">
    <property type="match status" value="1"/>
</dbReference>
<sequence length="221" mass="24003">MKKILTPVAILVSTFAVTAAHAEAKVDYFAGVDAGVNFGAKTSSKNLETGDKVSSKNKTAGVYGIHGGMTIDDHHRVTLGYNHSEQKIKEIAATKASKGKKAKDGVAGEKAGVDTLKLQYDYVYNLTNNIDLTGGAHLGYQWYGKSKETGQYASKDAEKENKDSMNGMIYGLQTGIEYNLDQWTFGTELGYSWKDQNNLDGANKVKNSGEGTFLTSVSYRF</sequence>
<dbReference type="AlphaFoldDB" id="Q1ZVU1"/>
<evidence type="ECO:0000259" key="3">
    <source>
        <dbReference type="Pfam" id="PF13505"/>
    </source>
</evidence>
<keyword evidence="1 2" id="KW-0732">Signal</keyword>
<dbReference type="SUPFAM" id="SSF56925">
    <property type="entry name" value="OMPA-like"/>
    <property type="match status" value="1"/>
</dbReference>
<reference evidence="4 5" key="1">
    <citation type="journal article" date="2009" name="Proc. Natl. Acad. Sci. U.S.A.">
        <title>The genomic basis of trophic strategy in marine bacteria.</title>
        <authorList>
            <person name="Lauro F.M."/>
            <person name="McDougald D."/>
            <person name="Thomas T."/>
            <person name="Williams T.J."/>
            <person name="Egan S."/>
            <person name="Rice S."/>
            <person name="DeMaere M.Z."/>
            <person name="Ting L."/>
            <person name="Ertan H."/>
            <person name="Johnson J."/>
            <person name="Ferriera S."/>
            <person name="Lapidus A."/>
            <person name="Anderson I."/>
            <person name="Kyrpides N."/>
            <person name="Munk A.C."/>
            <person name="Detter C."/>
            <person name="Han C.S."/>
            <person name="Brown M.V."/>
            <person name="Robb F.T."/>
            <person name="Kjelleberg S."/>
            <person name="Cavicchioli R."/>
        </authorList>
    </citation>
    <scope>NUCLEOTIDE SEQUENCE [LARGE SCALE GENOMIC DNA]</scope>
    <source>
        <strain evidence="4 5">S14</strain>
    </source>
</reference>
<dbReference type="Proteomes" id="UP000001603">
    <property type="component" value="Unassembled WGS sequence"/>
</dbReference>
<feature type="signal peptide" evidence="2">
    <location>
        <begin position="1"/>
        <end position="22"/>
    </location>
</feature>